<proteinExistence type="predicted"/>
<sequence length="504" mass="59228">MKNIFIILGFLLIGQTSFSQQITYSQPESQDTRALNFEIIGKIHDNFLIYKNIRNKYAICSYDNSMNLVNRVDLQFMPDNTLNVDFVTYPDFSWLIYQYQKKNTLHCDAVKINEEGKLLSDPIELDTTHINFFADNKIYSTIYSEDRSKIMIYKIQRKNGNFNFTTLLFNDSLQLLHKSRIPTNFDDRKDLFSDFYVDNEGNFVFTKGNKSSTKDFIQDLSLITKKPDDNDFILNQFDLSGNYLDAIKLKIDNLNKHYIINSLYYEKKRGNVEGIYTAVWDVENKNIITQVFQVLGDTVRSVAKTNGNNKLALNNYFIRDVILKKDGGFILTAEDFYSQSRYSPWNRYDYLYGYPSFSPYNYYMYSPYSYGYYGGYPFYNSRGQNRYYYNNILVLNMDKTGRTDWATIVNKSQYDDETDNFLSYQIMLNGGQMHFLFNSLERRNFLLVDHSVSGSGKITINPPFRTLDRGYQFMPRYGKQVSASQIIIPCIYRNYIAFAKIEFP</sequence>
<comment type="caution">
    <text evidence="1">The sequence shown here is derived from an EMBL/GenBank/DDBJ whole genome shotgun (WGS) entry which is preliminary data.</text>
</comment>
<name>A0A3M9NHL6_9BACT</name>
<protein>
    <submittedName>
        <fullName evidence="1">Uncharacterized protein</fullName>
    </submittedName>
</protein>
<dbReference type="OrthoDB" id="1490253at2"/>
<dbReference type="RefSeq" id="WP_123120125.1">
    <property type="nucleotide sequence ID" value="NZ_RJJR01000005.1"/>
</dbReference>
<evidence type="ECO:0000313" key="1">
    <source>
        <dbReference type="EMBL" id="RNI37284.1"/>
    </source>
</evidence>
<organism evidence="1 2">
    <name type="scientific">Hanamia caeni</name>
    <dbReference type="NCBI Taxonomy" id="2294116"/>
    <lineage>
        <taxon>Bacteria</taxon>
        <taxon>Pseudomonadati</taxon>
        <taxon>Bacteroidota</taxon>
        <taxon>Chitinophagia</taxon>
        <taxon>Chitinophagales</taxon>
        <taxon>Chitinophagaceae</taxon>
        <taxon>Hanamia</taxon>
    </lineage>
</organism>
<dbReference type="AlphaFoldDB" id="A0A3M9NHL6"/>
<evidence type="ECO:0000313" key="2">
    <source>
        <dbReference type="Proteomes" id="UP000267223"/>
    </source>
</evidence>
<keyword evidence="2" id="KW-1185">Reference proteome</keyword>
<reference evidence="1 2" key="1">
    <citation type="submission" date="2018-11" db="EMBL/GenBank/DDBJ databases">
        <title>Draft genome sequence of Ferruginibacter sp. BO-59.</title>
        <authorList>
            <person name="Im W.T."/>
        </authorList>
    </citation>
    <scope>NUCLEOTIDE SEQUENCE [LARGE SCALE GENOMIC DNA]</scope>
    <source>
        <strain evidence="1 2">BO-59</strain>
    </source>
</reference>
<dbReference type="EMBL" id="RJJR01000005">
    <property type="protein sequence ID" value="RNI37284.1"/>
    <property type="molecule type" value="Genomic_DNA"/>
</dbReference>
<dbReference type="Proteomes" id="UP000267223">
    <property type="component" value="Unassembled WGS sequence"/>
</dbReference>
<gene>
    <name evidence="1" type="ORF">EFY79_07745</name>
</gene>
<accession>A0A3M9NHL6</accession>